<feature type="region of interest" description="Disordered" evidence="9">
    <location>
        <begin position="533"/>
        <end position="714"/>
    </location>
</feature>
<feature type="compositionally biased region" description="Polar residues" evidence="9">
    <location>
        <begin position="598"/>
        <end position="625"/>
    </location>
</feature>
<evidence type="ECO:0000256" key="8">
    <source>
        <dbReference type="RuleBase" id="RU366025"/>
    </source>
</evidence>
<feature type="compositionally biased region" description="Basic and acidic residues" evidence="9">
    <location>
        <begin position="781"/>
        <end position="795"/>
    </location>
</feature>
<reference evidence="11 12" key="1">
    <citation type="submission" date="2015-01" db="EMBL/GenBank/DDBJ databases">
        <title>Evolution of Trichinella species and genotypes.</title>
        <authorList>
            <person name="Korhonen P.K."/>
            <person name="Edoardo P."/>
            <person name="Giuseppe L.R."/>
            <person name="Gasser R.B."/>
        </authorList>
    </citation>
    <scope>NUCLEOTIDE SEQUENCE [LARGE SCALE GENOMIC DNA]</scope>
    <source>
        <strain evidence="11">ISS1980</strain>
    </source>
</reference>
<dbReference type="FunFam" id="3.90.70.10:FF:000119">
    <property type="entry name" value="Ubiquitin specific peptidase 36"/>
    <property type="match status" value="1"/>
</dbReference>
<dbReference type="InterPro" id="IPR001394">
    <property type="entry name" value="Peptidase_C19_UCH"/>
</dbReference>
<dbReference type="PANTHER" id="PTHR24006:SF758">
    <property type="entry name" value="UBIQUITIN CARBOXYL-TERMINAL HYDROLASE 36"/>
    <property type="match status" value="1"/>
</dbReference>
<proteinExistence type="inferred from homology"/>
<feature type="compositionally biased region" description="Acidic residues" evidence="9">
    <location>
        <begin position="567"/>
        <end position="577"/>
    </location>
</feature>
<evidence type="ECO:0000256" key="4">
    <source>
        <dbReference type="ARBA" id="ARBA00022670"/>
    </source>
</evidence>
<feature type="compositionally biased region" description="Polar residues" evidence="9">
    <location>
        <begin position="815"/>
        <end position="829"/>
    </location>
</feature>
<dbReference type="EMBL" id="JYDO01000062">
    <property type="protein sequence ID" value="KRZ73542.1"/>
    <property type="molecule type" value="Genomic_DNA"/>
</dbReference>
<dbReference type="InterPro" id="IPR050164">
    <property type="entry name" value="Peptidase_C19"/>
</dbReference>
<dbReference type="InterPro" id="IPR018200">
    <property type="entry name" value="USP_CS"/>
</dbReference>
<feature type="compositionally biased region" description="Acidic residues" evidence="9">
    <location>
        <begin position="628"/>
        <end position="685"/>
    </location>
</feature>
<name>A0A0V1MP16_9BILA</name>
<feature type="domain" description="USP" evidence="10">
    <location>
        <begin position="161"/>
        <end position="467"/>
    </location>
</feature>
<comment type="subcellular location">
    <subcellularLocation>
        <location evidence="2">Nucleus</location>
        <location evidence="2">Nucleolus</location>
    </subcellularLocation>
</comment>
<dbReference type="Proteomes" id="UP000054843">
    <property type="component" value="Unassembled WGS sequence"/>
</dbReference>
<keyword evidence="7 8" id="KW-0788">Thiol protease</keyword>
<accession>A0A0V1MP16</accession>
<evidence type="ECO:0000256" key="3">
    <source>
        <dbReference type="ARBA" id="ARBA00009085"/>
    </source>
</evidence>
<comment type="catalytic activity">
    <reaction evidence="1 8">
        <text>Thiol-dependent hydrolysis of ester, thioester, amide, peptide and isopeptide bonds formed by the C-terminal Gly of ubiquitin (a 76-residue protein attached to proteins as an intracellular targeting signal).</text>
        <dbReference type="EC" id="3.4.19.12"/>
    </reaction>
</comment>
<feature type="compositionally biased region" description="Low complexity" evidence="9">
    <location>
        <begin position="696"/>
        <end position="714"/>
    </location>
</feature>
<dbReference type="GO" id="GO:0016579">
    <property type="term" value="P:protein deubiquitination"/>
    <property type="evidence" value="ECO:0007669"/>
    <property type="project" value="InterPro"/>
</dbReference>
<evidence type="ECO:0000313" key="11">
    <source>
        <dbReference type="EMBL" id="KRZ73542.1"/>
    </source>
</evidence>
<evidence type="ECO:0000256" key="7">
    <source>
        <dbReference type="ARBA" id="ARBA00022807"/>
    </source>
</evidence>
<dbReference type="GO" id="GO:0005829">
    <property type="term" value="C:cytosol"/>
    <property type="evidence" value="ECO:0007669"/>
    <property type="project" value="TreeGrafter"/>
</dbReference>
<keyword evidence="6 8" id="KW-0378">Hydrolase</keyword>
<dbReference type="PROSITE" id="PS50235">
    <property type="entry name" value="USP_3"/>
    <property type="match status" value="1"/>
</dbReference>
<feature type="compositionally biased region" description="Low complexity" evidence="9">
    <location>
        <begin position="800"/>
        <end position="814"/>
    </location>
</feature>
<keyword evidence="5 8" id="KW-0833">Ubl conjugation pathway</keyword>
<dbReference type="Pfam" id="PF00443">
    <property type="entry name" value="UCH"/>
    <property type="match status" value="1"/>
</dbReference>
<dbReference type="CDD" id="cd02661">
    <property type="entry name" value="Peptidase_C19E"/>
    <property type="match status" value="1"/>
</dbReference>
<comment type="similarity">
    <text evidence="3 8">Belongs to the peptidase C19 family.</text>
</comment>
<dbReference type="GO" id="GO:0004843">
    <property type="term" value="F:cysteine-type deubiquitinase activity"/>
    <property type="evidence" value="ECO:0007669"/>
    <property type="project" value="UniProtKB-UniRule"/>
</dbReference>
<keyword evidence="4 8" id="KW-0645">Protease</keyword>
<dbReference type="SUPFAM" id="SSF54001">
    <property type="entry name" value="Cysteine proteinases"/>
    <property type="match status" value="1"/>
</dbReference>
<protein>
    <recommendedName>
        <fullName evidence="8">Ubiquitin carboxyl-terminal hydrolase</fullName>
        <ecNumber evidence="8">3.4.19.12</ecNumber>
    </recommendedName>
</protein>
<dbReference type="PANTHER" id="PTHR24006">
    <property type="entry name" value="UBIQUITIN CARBOXYL-TERMINAL HYDROLASE"/>
    <property type="match status" value="1"/>
</dbReference>
<evidence type="ECO:0000256" key="9">
    <source>
        <dbReference type="SAM" id="MobiDB-lite"/>
    </source>
</evidence>
<feature type="region of interest" description="Disordered" evidence="9">
    <location>
        <begin position="892"/>
        <end position="916"/>
    </location>
</feature>
<dbReference type="InterPro" id="IPR028889">
    <property type="entry name" value="USP"/>
</dbReference>
<evidence type="ECO:0000256" key="5">
    <source>
        <dbReference type="ARBA" id="ARBA00022786"/>
    </source>
</evidence>
<dbReference type="EC" id="3.4.19.12" evidence="8"/>
<gene>
    <name evidence="11" type="primary">USP36</name>
    <name evidence="11" type="ORF">T10_10138</name>
</gene>
<feature type="compositionally biased region" description="Basic and acidic residues" evidence="9">
    <location>
        <begin position="537"/>
        <end position="551"/>
    </location>
</feature>
<dbReference type="GO" id="GO:0006508">
    <property type="term" value="P:proteolysis"/>
    <property type="evidence" value="ECO:0007669"/>
    <property type="project" value="UniProtKB-KW"/>
</dbReference>
<dbReference type="Gene3D" id="3.90.70.10">
    <property type="entry name" value="Cysteine proteinases"/>
    <property type="match status" value="1"/>
</dbReference>
<evidence type="ECO:0000259" key="10">
    <source>
        <dbReference type="PROSITE" id="PS50235"/>
    </source>
</evidence>
<feature type="region of interest" description="Disordered" evidence="9">
    <location>
        <begin position="745"/>
        <end position="829"/>
    </location>
</feature>
<dbReference type="AlphaFoldDB" id="A0A0V1MP16"/>
<dbReference type="STRING" id="268474.A0A0V1MP16"/>
<evidence type="ECO:0000256" key="1">
    <source>
        <dbReference type="ARBA" id="ARBA00000707"/>
    </source>
</evidence>
<dbReference type="GO" id="GO:0005730">
    <property type="term" value="C:nucleolus"/>
    <property type="evidence" value="ECO:0007669"/>
    <property type="project" value="UniProtKB-SubCell"/>
</dbReference>
<dbReference type="OrthoDB" id="47475at2759"/>
<comment type="caution">
    <text evidence="11">The sequence shown here is derived from an EMBL/GenBank/DDBJ whole genome shotgun (WGS) entry which is preliminary data.</text>
</comment>
<evidence type="ECO:0000256" key="6">
    <source>
        <dbReference type="ARBA" id="ARBA00022801"/>
    </source>
</evidence>
<evidence type="ECO:0000256" key="2">
    <source>
        <dbReference type="ARBA" id="ARBA00004604"/>
    </source>
</evidence>
<feature type="compositionally biased region" description="Polar residues" evidence="9">
    <location>
        <begin position="747"/>
        <end position="758"/>
    </location>
</feature>
<evidence type="ECO:0000313" key="12">
    <source>
        <dbReference type="Proteomes" id="UP000054843"/>
    </source>
</evidence>
<organism evidence="11 12">
    <name type="scientific">Trichinella papuae</name>
    <dbReference type="NCBI Taxonomy" id="268474"/>
    <lineage>
        <taxon>Eukaryota</taxon>
        <taxon>Metazoa</taxon>
        <taxon>Ecdysozoa</taxon>
        <taxon>Nematoda</taxon>
        <taxon>Enoplea</taxon>
        <taxon>Dorylaimia</taxon>
        <taxon>Trichinellida</taxon>
        <taxon>Trichinellidae</taxon>
        <taxon>Trichinella</taxon>
    </lineage>
</organism>
<keyword evidence="12" id="KW-1185">Reference proteome</keyword>
<dbReference type="InterPro" id="IPR038765">
    <property type="entry name" value="Papain-like_cys_pep_sf"/>
</dbReference>
<dbReference type="PROSITE" id="PS00972">
    <property type="entry name" value="USP_1"/>
    <property type="match status" value="1"/>
</dbReference>
<dbReference type="PROSITE" id="PS00973">
    <property type="entry name" value="USP_2"/>
    <property type="match status" value="1"/>
</dbReference>
<sequence>MSLDQRIKESLLGKSAVQSSIDKKLCNDIQIILNTTLQEQLTQLHFVSFSCHEYCFYPFPPYEVLQNMLENFLFLFLFVPAKKPFNHQSELYSSKYICLNKSTMLAKAEDCNGTDSENSPTTSVSLSSHTCDGLPVPQFDLYPLHKLKLTWNAENQFSTGVGLQNLGNTCFMNSVLQVLTNTPPMVNYLTSGEHGRQLCPGTNGFCAICALRSHVKRVFAAVKSNSGAISPTHIAQHIRCVMKSHSHGRQEDAHEFLRYFVDAMQNAALFPYRGRNLDIFTQETSVISRIFGGFHRSQIVCNNCQYVSVIYDPFLDLSLEIKQWNTIEHAMAHYTKMETLSNDDAYNCPRCKRRVSARKILTIHSAPNVLTIHLKRFDHFGKIDRHIGYSDRMNLRPFMTEKQGPPVNYRLYGVVIHNGRSTNSGHYYAFVCNPLGQWHLMDDSRVCPVSNESALKASAYVLFYVRVTTPTATVKPQAKLDIHPVQPPVSATTKQNKICLFKPRPITVENNIKPLQINLKHKVVVTNGSALSNSKLKKQDGDGGSKVEKVSLSKNSQTEFVKSLVPYEDDNTSDETADPPKSVQENAISNLEFDETEILSSPSMDEKTYSSSSTGQSETATPSKDSTNEFEEREEEEEEEDDDDDDDDEDEVVVVEEEEEFEGEEEEEDEDDDDDEEEQEEEEESFGTVPRGSRTDSSPDVAPVVPASFSSSSKSVNRFFDHSVRKVPFLSDNVQCKEDVHAEKKISSVNGGAESSNLCAGKLQGDNDDSDDGRGDIFSVKTEEEHSKQHADKPKRFFTSRDVSASSSSSRSNSLIKQEQSNSSNSISDNHADLLKHLKSYTGCALGPSVKSWTGEMNSVDRSLADEARKRRLLKEFNEDEEEDEMLLKKKKNKKKLNGMRQHGDGNPFQQLQDRPTLQWKRRISQCNRIYEQAK</sequence>